<dbReference type="Proteomes" id="UP000807353">
    <property type="component" value="Unassembled WGS sequence"/>
</dbReference>
<sequence length="489" mass="55063">MPLSVLPNEIISEIFNVFKPPEESPLQTDPAEYPLLFGQICSKWRTISHSIPGLWTGIRLTLNQCTMKHDGMTHIQGWVSRARGNPLSVTISSRPMSTSVKEANEFVRNISTVLTNVRHLCLVLPLQHFEALNLIPEVAFRDLETFKIYMFLHQPGVETLSEARPRGLPVPLGLAHNLHSIQLISSFSMSSGLHRGVVMHGLVETMPWHQLRRLRLTESTIDQALVCNIFRQCTCLEECVLEISDWAIPPRLNLDFVVVPTSLPYLHVLKWHFPQLPLALIKSLTLPALDYLEIRVRQGDPTPAMYMVLLTLQSRSLLSLTTLVLSSVIFGPGQLVSALNNLLALRNLHLTRCYFFSSPTITFCLTHNTERNDTPFLPNLRSLLVSDPAISASMNDNQTLDMLESRWSAPGSVDPPIGIARLQKVSIDEYLDDDADGLITLDPQPSEKSFARSEALIRAGMDLSFPRMQRNSWRYGIQWEDDSDGSNED</sequence>
<dbReference type="EMBL" id="MU150230">
    <property type="protein sequence ID" value="KAF9469448.1"/>
    <property type="molecule type" value="Genomic_DNA"/>
</dbReference>
<keyword evidence="2" id="KW-1185">Reference proteome</keyword>
<gene>
    <name evidence="1" type="ORF">BDZ94DRAFT_382725</name>
</gene>
<dbReference type="InterPro" id="IPR032675">
    <property type="entry name" value="LRR_dom_sf"/>
</dbReference>
<dbReference type="OrthoDB" id="2886770at2759"/>
<accession>A0A9P6CRB5</accession>
<proteinExistence type="predicted"/>
<evidence type="ECO:0008006" key="3">
    <source>
        <dbReference type="Google" id="ProtNLM"/>
    </source>
</evidence>
<protein>
    <recommendedName>
        <fullName evidence="3">F-box domain-containing protein</fullName>
    </recommendedName>
</protein>
<comment type="caution">
    <text evidence="1">The sequence shown here is derived from an EMBL/GenBank/DDBJ whole genome shotgun (WGS) entry which is preliminary data.</text>
</comment>
<dbReference type="AlphaFoldDB" id="A0A9P6CRB5"/>
<dbReference type="Gene3D" id="3.80.10.10">
    <property type="entry name" value="Ribonuclease Inhibitor"/>
    <property type="match status" value="1"/>
</dbReference>
<organism evidence="1 2">
    <name type="scientific">Collybia nuda</name>
    <dbReference type="NCBI Taxonomy" id="64659"/>
    <lineage>
        <taxon>Eukaryota</taxon>
        <taxon>Fungi</taxon>
        <taxon>Dikarya</taxon>
        <taxon>Basidiomycota</taxon>
        <taxon>Agaricomycotina</taxon>
        <taxon>Agaricomycetes</taxon>
        <taxon>Agaricomycetidae</taxon>
        <taxon>Agaricales</taxon>
        <taxon>Tricholomatineae</taxon>
        <taxon>Clitocybaceae</taxon>
        <taxon>Collybia</taxon>
    </lineage>
</organism>
<reference evidence="1" key="1">
    <citation type="submission" date="2020-11" db="EMBL/GenBank/DDBJ databases">
        <authorList>
            <consortium name="DOE Joint Genome Institute"/>
            <person name="Ahrendt S."/>
            <person name="Riley R."/>
            <person name="Andreopoulos W."/>
            <person name="Labutti K."/>
            <person name="Pangilinan J."/>
            <person name="Ruiz-Duenas F.J."/>
            <person name="Barrasa J.M."/>
            <person name="Sanchez-Garcia M."/>
            <person name="Camarero S."/>
            <person name="Miyauchi S."/>
            <person name="Serrano A."/>
            <person name="Linde D."/>
            <person name="Babiker R."/>
            <person name="Drula E."/>
            <person name="Ayuso-Fernandez I."/>
            <person name="Pacheco R."/>
            <person name="Padilla G."/>
            <person name="Ferreira P."/>
            <person name="Barriuso J."/>
            <person name="Kellner H."/>
            <person name="Castanera R."/>
            <person name="Alfaro M."/>
            <person name="Ramirez L."/>
            <person name="Pisabarro A.G."/>
            <person name="Kuo A."/>
            <person name="Tritt A."/>
            <person name="Lipzen A."/>
            <person name="He G."/>
            <person name="Yan M."/>
            <person name="Ng V."/>
            <person name="Cullen D."/>
            <person name="Martin F."/>
            <person name="Rosso M.-N."/>
            <person name="Henrissat B."/>
            <person name="Hibbett D."/>
            <person name="Martinez A.T."/>
            <person name="Grigoriev I.V."/>
        </authorList>
    </citation>
    <scope>NUCLEOTIDE SEQUENCE</scope>
    <source>
        <strain evidence="1">CBS 247.69</strain>
    </source>
</reference>
<name>A0A9P6CRB5_9AGAR</name>
<evidence type="ECO:0000313" key="2">
    <source>
        <dbReference type="Proteomes" id="UP000807353"/>
    </source>
</evidence>
<evidence type="ECO:0000313" key="1">
    <source>
        <dbReference type="EMBL" id="KAF9469448.1"/>
    </source>
</evidence>